<dbReference type="Gene3D" id="3.10.20.370">
    <property type="match status" value="1"/>
</dbReference>
<dbReference type="InterPro" id="IPR041577">
    <property type="entry name" value="RT_RNaseH_2"/>
</dbReference>
<reference evidence="10 11" key="1">
    <citation type="submission" date="2023-09" db="EMBL/GenBank/DDBJ databases">
        <authorList>
            <person name="Wang M."/>
        </authorList>
    </citation>
    <scope>NUCLEOTIDE SEQUENCE [LARGE SCALE GENOMIC DNA]</scope>
    <source>
        <strain evidence="10">GT-2023</strain>
        <tissue evidence="10">Liver</tissue>
    </source>
</reference>
<gene>
    <name evidence="10" type="ORF">QQF64_001119</name>
</gene>
<evidence type="ECO:0000256" key="1">
    <source>
        <dbReference type="ARBA" id="ARBA00022670"/>
    </source>
</evidence>
<evidence type="ECO:0000256" key="6">
    <source>
        <dbReference type="SAM" id="Coils"/>
    </source>
</evidence>
<keyword evidence="5" id="KW-0862">Zinc</keyword>
<keyword evidence="11" id="KW-1185">Reference proteome</keyword>
<sequence length="1914" mass="215246">MSMSDIEKCYNVKARHSLCVLGITDNDTEDDIIATFEKYGVIVRVVRVAPSTEQTDQSIIIVEFDAHTPITLLEPNFPLEIQNVRNQAVTWHADSIRVLAQPPAQSHASVPSSSIESSDDSDNAKPGDVSSDSSARIPKRYIKRQPIKKPKSKSHAHGLESKSDPAVRQKVSKSISSKLTNDDLNPPDIRRIVVEHVIKNDVLTAQTHSKWLRSFSGKIPKPPGEADFDTWCLHVDLLLQDSLPVDIQRRKILESLLPPASDVVKQLGSTAPPRDYMKLLDSAYGLVEDGDEIFARFLNTNQDPGEKASNYLQRLQTLLSTAVRRDGVKQSSADRHLLKQFQCGCWDQSLILALQLESKAKTPPDFAELLLLLRTEEDRRAAKLDRMQRHLGSSKHKAVIHKQSVVDLSSCCDSSMLQTYISETEALRKQVADLQMQLQSTKSEKKKKHESKLIEPPRIVTPRVEMQAQQVTANPPKPWFCFRCGENGHIARTCEGSINKVLVDQKYKELKVKQDEWKVKNGVPLNWTGDAIAGIIGPKCTAEIIVEGQLCNSLLDSGSQVTTVLKSFYDSYLSSSTILPLDDLIEVEGAGGQIVPYLGYTEVSIHFPENITGKAETILTLALVIPDYKFNAEVPVLVGTNTLDILFQSYVASGSNYAVSKDKVQYAPLLKALLHRYTLEQNNGKVGQVKLQGKKCITIPANKKMVLDGYARNVSTVADVPLVVEPSAHSSLPGGLLLCSYVLTSPRRTSFKVPIIIQNETLHEITLPANCCLAELYTPSTVSSLRSTSTKERGPTTVSSTTKVGCNAVCSADLKHKISFDFTESPLSEEWKDRITAKLNSIPEVFATSELDYGHTTSVKHRIRLSDPTPFKQRVRPIHPSDFEAVRLHLKELKDANIIQKGVETDPEKISALTTWPKPTNISELKSFLGFTGYYRRFVRDYSKIVKPLNALTAGYCPSRRSAKGVRPASNFDLKKLFGGRWTSECDDAFQMIIERLTTAPVLGFANPKLPYILHTDASLHGLGAALYQEQDGQMRVISFASRGLSNCEKRYATHKLEFLALKWAVTDKFYDYLYGAEFTIMTDNNPLTYILTSAKLDAAGHRWLAALSTFNFSIEYRAGKKNQDADGLSRRPHDQIDSDFSSKVEDERISQFISRFLKEENKVSFSQEAVKAVCQKHQLYRSTAKYEDTDLPPLLECLAIDASAIPVEFSQTELLPGSSALPRMSRQDWAAEQAHDPVISRVIHFLNIGKRVSYRIRQQEPREVQVMLRLMDQLVHRDGVLYRKRMNRGEPLYQLVLPQKYKDIVLEALHDSVGHMGVERTLDLVRTRFYWPRMSLDVETKVGTCERCIRRKAKAEKAFPLVNIETSRPLELVCMDYLSLEPDGRGTNNILVITDHFTKYAAAIPTADQKASTVAKALWNNFFTHYGIPERLHSDQGRDFESAVIKDLCLLLGIKKSRTTPYHPRGNPVERFNRTLLQMLGTLHEDDKIKWRDHVQHLVHAYNCTKNDTTGFSPYQLMFGRQPNLPIDVAFGIKLEGEKRVSHAEYVKKLKESLQESYKIAVEYSQKTALRNKQRYDLKVRESILQDGDRVLVRNVGLRGKHKIADRWSKTIYQVVRQITDSPVYVVKPLTTDGPERTLHRDLLLPCGFLTHADPSEEGNRVERKKNTSSPREPPNVQGDVDELGNDGNGEPDFYFPQFMHDGSYPTITIFKDIPYSRGEEGDFGNATLNPNAQPFQPFGGEENIDVEYEYVQADGGNVEEVVPLAEQEGAHSHESPLEPENPLENVGNSPVKELQAIEGNSDEATEELISHSTELVEGKGDEMRKEGNEILTEENVEINEDIPLQEEQETELRRSTRAREQPDRLTYKSLGNPLVLVMQSLLSGLNKAFTQALDSDEFPEVRILTPDRSMIL</sequence>
<name>A0ABR3NZS8_9TELE</name>
<keyword evidence="3" id="KW-0238">DNA-binding</keyword>
<dbReference type="Pfam" id="PF14893">
    <property type="entry name" value="PNMA"/>
    <property type="match status" value="1"/>
</dbReference>
<comment type="caution">
    <text evidence="10">The sequence shown here is derived from an EMBL/GenBank/DDBJ whole genome shotgun (WGS) entry which is preliminary data.</text>
</comment>
<dbReference type="Proteomes" id="UP001558613">
    <property type="component" value="Unassembled WGS sequence"/>
</dbReference>
<dbReference type="Pfam" id="PF00665">
    <property type="entry name" value="rve"/>
    <property type="match status" value="1"/>
</dbReference>
<feature type="domain" description="CCHC-type" evidence="8">
    <location>
        <begin position="481"/>
        <end position="494"/>
    </location>
</feature>
<evidence type="ECO:0000313" key="11">
    <source>
        <dbReference type="Proteomes" id="UP001558613"/>
    </source>
</evidence>
<evidence type="ECO:0000256" key="5">
    <source>
        <dbReference type="PROSITE-ProRule" id="PRU00047"/>
    </source>
</evidence>
<dbReference type="InterPro" id="IPR012337">
    <property type="entry name" value="RNaseH-like_sf"/>
</dbReference>
<dbReference type="PANTHER" id="PTHR37984">
    <property type="entry name" value="PROTEIN CBG26694"/>
    <property type="match status" value="1"/>
</dbReference>
<dbReference type="Gene3D" id="1.10.340.70">
    <property type="match status" value="1"/>
</dbReference>
<evidence type="ECO:0000259" key="9">
    <source>
        <dbReference type="PROSITE" id="PS50994"/>
    </source>
</evidence>
<feature type="compositionally biased region" description="Polar residues" evidence="7">
    <location>
        <begin position="172"/>
        <end position="182"/>
    </location>
</feature>
<dbReference type="SUPFAM" id="SSF57756">
    <property type="entry name" value="Retrovirus zinc finger-like domains"/>
    <property type="match status" value="1"/>
</dbReference>
<dbReference type="InterPro" id="IPR036875">
    <property type="entry name" value="Znf_CCHC_sf"/>
</dbReference>
<keyword evidence="1" id="KW-0645">Protease</keyword>
<dbReference type="PROSITE" id="PS50158">
    <property type="entry name" value="ZF_CCHC"/>
    <property type="match status" value="1"/>
</dbReference>
<keyword evidence="2" id="KW-0064">Aspartyl protease</keyword>
<feature type="compositionally biased region" description="Basic and acidic residues" evidence="7">
    <location>
        <begin position="157"/>
        <end position="167"/>
    </location>
</feature>
<feature type="coiled-coil region" evidence="6">
    <location>
        <begin position="417"/>
        <end position="444"/>
    </location>
</feature>
<dbReference type="InterPro" id="IPR036397">
    <property type="entry name" value="RNaseH_sf"/>
</dbReference>
<feature type="domain" description="Integrase catalytic" evidence="9">
    <location>
        <begin position="1366"/>
        <end position="1523"/>
    </location>
</feature>
<dbReference type="Pfam" id="PF17921">
    <property type="entry name" value="Integrase_H2C2"/>
    <property type="match status" value="1"/>
</dbReference>
<evidence type="ECO:0000256" key="2">
    <source>
        <dbReference type="ARBA" id="ARBA00022750"/>
    </source>
</evidence>
<evidence type="ECO:0000259" key="8">
    <source>
        <dbReference type="PROSITE" id="PS50158"/>
    </source>
</evidence>
<keyword evidence="2" id="KW-0378">Hydrolase</keyword>
<organism evidence="10 11">
    <name type="scientific">Cirrhinus molitorella</name>
    <name type="common">mud carp</name>
    <dbReference type="NCBI Taxonomy" id="172907"/>
    <lineage>
        <taxon>Eukaryota</taxon>
        <taxon>Metazoa</taxon>
        <taxon>Chordata</taxon>
        <taxon>Craniata</taxon>
        <taxon>Vertebrata</taxon>
        <taxon>Euteleostomi</taxon>
        <taxon>Actinopterygii</taxon>
        <taxon>Neopterygii</taxon>
        <taxon>Teleostei</taxon>
        <taxon>Ostariophysi</taxon>
        <taxon>Cypriniformes</taxon>
        <taxon>Cyprinidae</taxon>
        <taxon>Labeoninae</taxon>
        <taxon>Labeonini</taxon>
        <taxon>Cirrhinus</taxon>
    </lineage>
</organism>
<dbReference type="InterPro" id="IPR050951">
    <property type="entry name" value="Retrovirus_Pol_polyprotein"/>
</dbReference>
<dbReference type="CDD" id="cd09274">
    <property type="entry name" value="RNase_HI_RT_Ty3"/>
    <property type="match status" value="1"/>
</dbReference>
<feature type="compositionally biased region" description="Low complexity" evidence="7">
    <location>
        <begin position="106"/>
        <end position="116"/>
    </location>
</feature>
<feature type="region of interest" description="Disordered" evidence="7">
    <location>
        <begin position="102"/>
        <end position="182"/>
    </location>
</feature>
<accession>A0ABR3NZS8</accession>
<proteinExistence type="predicted"/>
<dbReference type="SUPFAM" id="SSF53098">
    <property type="entry name" value="Ribonuclease H-like"/>
    <property type="match status" value="1"/>
</dbReference>
<dbReference type="InterPro" id="IPR048270">
    <property type="entry name" value="PNMA_C"/>
</dbReference>
<dbReference type="InterPro" id="IPR001878">
    <property type="entry name" value="Znf_CCHC"/>
</dbReference>
<keyword evidence="5" id="KW-0863">Zinc-finger</keyword>
<feature type="compositionally biased region" description="Basic and acidic residues" evidence="7">
    <location>
        <begin position="1852"/>
        <end position="1862"/>
    </location>
</feature>
<evidence type="ECO:0000313" key="10">
    <source>
        <dbReference type="EMBL" id="KAL1282316.1"/>
    </source>
</evidence>
<dbReference type="Gene3D" id="3.30.420.10">
    <property type="entry name" value="Ribonuclease H-like superfamily/Ribonuclease H"/>
    <property type="match status" value="1"/>
</dbReference>
<protein>
    <recommendedName>
        <fullName evidence="4">Gypsy retrotransposon integrase-like protein 1</fullName>
    </recommendedName>
</protein>
<feature type="region of interest" description="Disordered" evidence="7">
    <location>
        <begin position="1655"/>
        <end position="1690"/>
    </location>
</feature>
<dbReference type="InterPro" id="IPR043128">
    <property type="entry name" value="Rev_trsase/Diguanyl_cyclase"/>
</dbReference>
<feature type="compositionally biased region" description="Basic and acidic residues" evidence="7">
    <location>
        <begin position="1655"/>
        <end position="1667"/>
    </location>
</feature>
<evidence type="ECO:0000256" key="3">
    <source>
        <dbReference type="ARBA" id="ARBA00023125"/>
    </source>
</evidence>
<dbReference type="InterPro" id="IPR043502">
    <property type="entry name" value="DNA/RNA_pol_sf"/>
</dbReference>
<dbReference type="InterPro" id="IPR001584">
    <property type="entry name" value="Integrase_cat-core"/>
</dbReference>
<dbReference type="EMBL" id="JAYMGO010000001">
    <property type="protein sequence ID" value="KAL1282316.1"/>
    <property type="molecule type" value="Genomic_DNA"/>
</dbReference>
<dbReference type="Pfam" id="PF17919">
    <property type="entry name" value="RT_RNaseH_2"/>
    <property type="match status" value="1"/>
</dbReference>
<keyword evidence="6" id="KW-0175">Coiled coil</keyword>
<keyword evidence="5" id="KW-0479">Metal-binding</keyword>
<feature type="region of interest" description="Disordered" evidence="7">
    <location>
        <begin position="1843"/>
        <end position="1862"/>
    </location>
</feature>
<feature type="compositionally biased region" description="Basic residues" evidence="7">
    <location>
        <begin position="137"/>
        <end position="156"/>
    </location>
</feature>
<evidence type="ECO:0000256" key="7">
    <source>
        <dbReference type="SAM" id="MobiDB-lite"/>
    </source>
</evidence>
<dbReference type="PROSITE" id="PS50994">
    <property type="entry name" value="INTEGRASE"/>
    <property type="match status" value="1"/>
</dbReference>
<dbReference type="PANTHER" id="PTHR37984:SF15">
    <property type="entry name" value="INTEGRASE CATALYTIC DOMAIN-CONTAINING PROTEIN"/>
    <property type="match status" value="1"/>
</dbReference>
<dbReference type="SUPFAM" id="SSF56672">
    <property type="entry name" value="DNA/RNA polymerases"/>
    <property type="match status" value="1"/>
</dbReference>
<dbReference type="InterPro" id="IPR041588">
    <property type="entry name" value="Integrase_H2C2"/>
</dbReference>
<dbReference type="Gene3D" id="3.30.70.270">
    <property type="match status" value="1"/>
</dbReference>
<evidence type="ECO:0000256" key="4">
    <source>
        <dbReference type="ARBA" id="ARBA00039658"/>
    </source>
</evidence>